<evidence type="ECO:0000313" key="3">
    <source>
        <dbReference type="Proteomes" id="UP001412239"/>
    </source>
</evidence>
<dbReference type="InterPro" id="IPR002110">
    <property type="entry name" value="Ankyrin_rpt"/>
</dbReference>
<protein>
    <submittedName>
        <fullName evidence="2">Uncharacterized protein</fullName>
    </submittedName>
</protein>
<feature type="repeat" description="ANK" evidence="1">
    <location>
        <begin position="63"/>
        <end position="95"/>
    </location>
</feature>
<proteinExistence type="predicted"/>
<accession>A0A292Q827</accession>
<dbReference type="SUPFAM" id="SSF48403">
    <property type="entry name" value="Ankyrin repeat"/>
    <property type="match status" value="1"/>
</dbReference>
<reference evidence="2" key="1">
    <citation type="submission" date="2015-10" db="EMBL/GenBank/DDBJ databases">
        <authorList>
            <person name="Regsiter A."/>
            <person name="william w."/>
        </authorList>
    </citation>
    <scope>NUCLEOTIDE SEQUENCE</scope>
    <source>
        <strain evidence="2">Montdore</strain>
    </source>
</reference>
<feature type="non-terminal residue" evidence="2">
    <location>
        <position position="95"/>
    </location>
</feature>
<feature type="non-terminal residue" evidence="2">
    <location>
        <position position="1"/>
    </location>
</feature>
<keyword evidence="1" id="KW-0040">ANK repeat</keyword>
<evidence type="ECO:0000313" key="2">
    <source>
        <dbReference type="EMBL" id="CUS15231.1"/>
    </source>
</evidence>
<dbReference type="EMBL" id="LN890949">
    <property type="protein sequence ID" value="CUS15231.1"/>
    <property type="molecule type" value="Genomic_DNA"/>
</dbReference>
<evidence type="ECO:0000256" key="1">
    <source>
        <dbReference type="PROSITE-ProRule" id="PRU00023"/>
    </source>
</evidence>
<sequence length="95" mass="10299">VLELGEGWVNIYDPDRPWRHHIQTSEEFPTAIYYSALLDLTSACSLLVNRKEGAGNVNAQGGRYGNALQAAVCRGNESIVQLLLERGADVNAQGG</sequence>
<keyword evidence="3" id="KW-1185">Reference proteome</keyword>
<dbReference type="Gene3D" id="1.25.40.20">
    <property type="entry name" value="Ankyrin repeat-containing domain"/>
    <property type="match status" value="1"/>
</dbReference>
<dbReference type="PROSITE" id="PS50088">
    <property type="entry name" value="ANK_REPEAT"/>
    <property type="match status" value="1"/>
</dbReference>
<dbReference type="Proteomes" id="UP001412239">
    <property type="component" value="Unassembled WGS sequence"/>
</dbReference>
<dbReference type="AlphaFoldDB" id="A0A292Q827"/>
<dbReference type="InterPro" id="IPR036770">
    <property type="entry name" value="Ankyrin_rpt-contain_sf"/>
</dbReference>
<name>A0A292Q827_9PEZI</name>
<organism evidence="2 3">
    <name type="scientific">Tuber aestivum</name>
    <name type="common">summer truffle</name>
    <dbReference type="NCBI Taxonomy" id="59557"/>
    <lineage>
        <taxon>Eukaryota</taxon>
        <taxon>Fungi</taxon>
        <taxon>Dikarya</taxon>
        <taxon>Ascomycota</taxon>
        <taxon>Pezizomycotina</taxon>
        <taxon>Pezizomycetes</taxon>
        <taxon>Pezizales</taxon>
        <taxon>Tuberaceae</taxon>
        <taxon>Tuber</taxon>
    </lineage>
</organism>
<dbReference type="Pfam" id="PF12796">
    <property type="entry name" value="Ank_2"/>
    <property type="match status" value="1"/>
</dbReference>
<dbReference type="PROSITE" id="PS50297">
    <property type="entry name" value="ANK_REP_REGION"/>
    <property type="match status" value="1"/>
</dbReference>
<gene>
    <name evidence="2" type="ORF">GSTUAT00000698001</name>
</gene>